<dbReference type="Proteomes" id="UP000236370">
    <property type="component" value="Unassembled WGS sequence"/>
</dbReference>
<reference evidence="2 3" key="1">
    <citation type="submission" date="2017-12" db="EMBL/GenBank/DDBJ databases">
        <title>High-resolution comparative analysis of great ape genomes.</title>
        <authorList>
            <person name="Pollen A."/>
            <person name="Hastie A."/>
            <person name="Hormozdiari F."/>
            <person name="Dougherty M."/>
            <person name="Liu R."/>
            <person name="Chaisson M."/>
            <person name="Hoppe E."/>
            <person name="Hill C."/>
            <person name="Pang A."/>
            <person name="Hillier L."/>
            <person name="Baker C."/>
            <person name="Armstrong J."/>
            <person name="Shendure J."/>
            <person name="Paten B."/>
            <person name="Wilson R."/>
            <person name="Chao H."/>
            <person name="Schneider V."/>
            <person name="Ventura M."/>
            <person name="Kronenberg Z."/>
            <person name="Murali S."/>
            <person name="Gordon D."/>
            <person name="Cantsilieris S."/>
            <person name="Munson K."/>
            <person name="Nelson B."/>
            <person name="Raja A."/>
            <person name="Underwood J."/>
            <person name="Diekhans M."/>
            <person name="Fiddes I."/>
            <person name="Haussler D."/>
            <person name="Eichler E."/>
        </authorList>
    </citation>
    <scope>NUCLEOTIDE SEQUENCE [LARGE SCALE GENOMIC DNA]</scope>
    <source>
        <strain evidence="2">Yerkes chimp pedigree #C0471</strain>
    </source>
</reference>
<gene>
    <name evidence="2" type="ORF">CK820_G0049952</name>
</gene>
<sequence length="77" mass="8590">ASGDQRVSVWASDWLRNRCELVDWLSFPMPATTETQGHLPPSLAAFCPWDGALLMYVGPGVYKEVIIYNLCQKQSAC</sequence>
<name>A0A2J8J8F6_PANTR</name>
<dbReference type="Pfam" id="PF23342">
    <property type="entry name" value="WDR90_beta-prop_4th"/>
    <property type="match status" value="1"/>
</dbReference>
<evidence type="ECO:0000259" key="1">
    <source>
        <dbReference type="Pfam" id="PF23342"/>
    </source>
</evidence>
<dbReference type="EMBL" id="NBAG03000504">
    <property type="protein sequence ID" value="PNI19042.1"/>
    <property type="molecule type" value="Genomic_DNA"/>
</dbReference>
<accession>A0A2J8J8F6</accession>
<proteinExistence type="predicted"/>
<protein>
    <submittedName>
        <fullName evidence="2">WDR90 isoform 2</fullName>
    </submittedName>
</protein>
<organism evidence="2 3">
    <name type="scientific">Pan troglodytes</name>
    <name type="common">Chimpanzee</name>
    <dbReference type="NCBI Taxonomy" id="9598"/>
    <lineage>
        <taxon>Eukaryota</taxon>
        <taxon>Metazoa</taxon>
        <taxon>Chordata</taxon>
        <taxon>Craniata</taxon>
        <taxon>Vertebrata</taxon>
        <taxon>Euteleostomi</taxon>
        <taxon>Mammalia</taxon>
        <taxon>Eutheria</taxon>
        <taxon>Euarchontoglires</taxon>
        <taxon>Primates</taxon>
        <taxon>Haplorrhini</taxon>
        <taxon>Catarrhini</taxon>
        <taxon>Hominidae</taxon>
        <taxon>Pan</taxon>
    </lineage>
</organism>
<evidence type="ECO:0000313" key="3">
    <source>
        <dbReference type="Proteomes" id="UP000236370"/>
    </source>
</evidence>
<feature type="domain" description="WDR90 4th beta-propeller" evidence="1">
    <location>
        <begin position="1"/>
        <end position="74"/>
    </location>
</feature>
<comment type="caution">
    <text evidence="2">The sequence shown here is derived from an EMBL/GenBank/DDBJ whole genome shotgun (WGS) entry which is preliminary data.</text>
</comment>
<dbReference type="AlphaFoldDB" id="A0A2J8J8F6"/>
<feature type="non-terminal residue" evidence="2">
    <location>
        <position position="1"/>
    </location>
</feature>
<evidence type="ECO:0000313" key="2">
    <source>
        <dbReference type="EMBL" id="PNI19042.1"/>
    </source>
</evidence>
<dbReference type="InterPro" id="IPR055440">
    <property type="entry name" value="Beta-prop_WDR90_4th"/>
</dbReference>